<name>A0A3B3R6L7_9TELE</name>
<protein>
    <submittedName>
        <fullName evidence="1">Uncharacterized protein</fullName>
    </submittedName>
</protein>
<dbReference type="Ensembl" id="ENSPKIT00000037989.1">
    <property type="protein sequence ID" value="ENSPKIP00000013565.1"/>
    <property type="gene ID" value="ENSPKIG00000000957.1"/>
</dbReference>
<reference evidence="1" key="2">
    <citation type="submission" date="2025-09" db="UniProtKB">
        <authorList>
            <consortium name="Ensembl"/>
        </authorList>
    </citation>
    <scope>IDENTIFICATION</scope>
</reference>
<organism evidence="1 2">
    <name type="scientific">Paramormyrops kingsleyae</name>
    <dbReference type="NCBI Taxonomy" id="1676925"/>
    <lineage>
        <taxon>Eukaryota</taxon>
        <taxon>Metazoa</taxon>
        <taxon>Chordata</taxon>
        <taxon>Craniata</taxon>
        <taxon>Vertebrata</taxon>
        <taxon>Euteleostomi</taxon>
        <taxon>Actinopterygii</taxon>
        <taxon>Neopterygii</taxon>
        <taxon>Teleostei</taxon>
        <taxon>Osteoglossocephala</taxon>
        <taxon>Osteoglossomorpha</taxon>
        <taxon>Osteoglossiformes</taxon>
        <taxon>Mormyridae</taxon>
        <taxon>Paramormyrops</taxon>
    </lineage>
</organism>
<evidence type="ECO:0000313" key="1">
    <source>
        <dbReference type="Ensembl" id="ENSPKIP00000013565.1"/>
    </source>
</evidence>
<proteinExistence type="predicted"/>
<dbReference type="Proteomes" id="UP000261540">
    <property type="component" value="Unplaced"/>
</dbReference>
<dbReference type="STRING" id="1676925.ENSPKIP00000013565"/>
<evidence type="ECO:0000313" key="2">
    <source>
        <dbReference type="Proteomes" id="UP000261540"/>
    </source>
</evidence>
<accession>A0A3B3R6L7</accession>
<sequence length="259" mass="29277">MPIFLQKKVKPQVNFTYPLIFSTARNGPVTDHAGCLNTSFISQYIVSVGDGKCPESCLENHVTKAMKEQEILRPHQPGDHCTLLSEPHQHYFCCATDYLSCCAQSVGESELWSVHLALYPEANFLSISCKHYAHQWVPEDEVSVDTDIHWAGMLQTAVLGQNFDPGNWLVRTVKGGTPHPRWTSHSGRCAKPGKWSYWPATTYMSPSNKVTIILKSTMGVPESLRSDDIITFFNGTITKIRQTIQSFMQLPDFYYSYSY</sequence>
<dbReference type="AlphaFoldDB" id="A0A3B3R6L7"/>
<keyword evidence="2" id="KW-1185">Reference proteome</keyword>
<reference evidence="1" key="1">
    <citation type="submission" date="2025-08" db="UniProtKB">
        <authorList>
            <consortium name="Ensembl"/>
        </authorList>
    </citation>
    <scope>IDENTIFICATION</scope>
</reference>